<organism evidence="1 2">
    <name type="scientific">Ruminococcus albus</name>
    <dbReference type="NCBI Taxonomy" id="1264"/>
    <lineage>
        <taxon>Bacteria</taxon>
        <taxon>Bacillati</taxon>
        <taxon>Bacillota</taxon>
        <taxon>Clostridia</taxon>
        <taxon>Eubacteriales</taxon>
        <taxon>Oscillospiraceae</taxon>
        <taxon>Ruminococcus</taxon>
    </lineage>
</organism>
<reference evidence="1 2" key="1">
    <citation type="submission" date="2016-10" db="EMBL/GenBank/DDBJ databases">
        <authorList>
            <person name="de Groot N.N."/>
        </authorList>
    </citation>
    <scope>NUCLEOTIDE SEQUENCE [LARGE SCALE GENOMIC DNA]</scope>
    <source>
        <strain evidence="1 2">AR67</strain>
    </source>
</reference>
<evidence type="ECO:0000313" key="2">
    <source>
        <dbReference type="Proteomes" id="UP000182192"/>
    </source>
</evidence>
<protein>
    <submittedName>
        <fullName evidence="1">Uncharacterized protein</fullName>
    </submittedName>
</protein>
<proteinExistence type="predicted"/>
<dbReference type="EMBL" id="FOKQ01000014">
    <property type="protein sequence ID" value="SFC49403.1"/>
    <property type="molecule type" value="Genomic_DNA"/>
</dbReference>
<dbReference type="Proteomes" id="UP000182192">
    <property type="component" value="Unassembled WGS sequence"/>
</dbReference>
<dbReference type="AlphaFoldDB" id="A0A1I1JUA5"/>
<sequence length="53" mass="6396">MKKNIAYIRQRLKPSSELKRRVMKRAEKLEAGNKTFGYNRTTTDHIIKRSRFK</sequence>
<accession>A0A1I1JUA5</accession>
<evidence type="ECO:0000313" key="1">
    <source>
        <dbReference type="EMBL" id="SFC49403.1"/>
    </source>
</evidence>
<gene>
    <name evidence="1" type="ORF">SAMN02910406_01802</name>
</gene>
<name>A0A1I1JUA5_RUMAL</name>